<dbReference type="Proteomes" id="UP001623660">
    <property type="component" value="Unassembled WGS sequence"/>
</dbReference>
<sequence length="352" mass="38614">MNLSDYINSKNIALYIKELPAESTVDKTLFPDKKVTGTKLEMAKGAKKKAVALRMSTFDAATKMRALSADLTVKSTEIPFFKEGMGIDETTRRDLQNAIGANNENLVNALLGQVFENYTNLVDGANITAKKMRASVIQNGLLNFTSKDGDIVVDYGVPANHREVLTVDDKWTNPAADIVGDIRRFQKAITDDNYAKPTILLLTEKTFDSTFLINTVITNHIRNSNLNAALILSQANYIQFAKEVLGLTVIFLEDTTYNPEEGAEAIPYYTDGKITLMSGSTLGNTVYGTTPEEFDKQSGSSKLDTYMVGTGIAVTTMVKEDPVTVDTKVSVMPIVSFDRADEVFFATVYEAA</sequence>
<evidence type="ECO:0000313" key="1">
    <source>
        <dbReference type="EMBL" id="MFL0197280.1"/>
    </source>
</evidence>
<accession>A0ABW8SRK8</accession>
<evidence type="ECO:0000313" key="2">
    <source>
        <dbReference type="Proteomes" id="UP001623660"/>
    </source>
</evidence>
<organism evidence="1 2">
    <name type="scientific">Candidatus Clostridium eludens</name>
    <dbReference type="NCBI Taxonomy" id="3381663"/>
    <lineage>
        <taxon>Bacteria</taxon>
        <taxon>Bacillati</taxon>
        <taxon>Bacillota</taxon>
        <taxon>Clostridia</taxon>
        <taxon>Eubacteriales</taxon>
        <taxon>Clostridiaceae</taxon>
        <taxon>Clostridium</taxon>
    </lineage>
</organism>
<keyword evidence="2" id="KW-1185">Reference proteome</keyword>
<gene>
    <name evidence="1" type="ORF">ACJDU8_17195</name>
</gene>
<proteinExistence type="predicted"/>
<name>A0ABW8SRK8_9CLOT</name>
<dbReference type="InterPro" id="IPR053738">
    <property type="entry name" value="Lambda_capsid_assembly"/>
</dbReference>
<dbReference type="EMBL" id="JBJHZX010000028">
    <property type="protein sequence ID" value="MFL0197280.1"/>
    <property type="molecule type" value="Genomic_DNA"/>
</dbReference>
<dbReference type="Pfam" id="PF03864">
    <property type="entry name" value="Phage_cap_E"/>
    <property type="match status" value="1"/>
</dbReference>
<reference evidence="1 2" key="1">
    <citation type="submission" date="2024-11" db="EMBL/GenBank/DDBJ databases">
        <authorList>
            <person name="Heng Y.C."/>
            <person name="Lim A.C.H."/>
            <person name="Lee J.K.Y."/>
            <person name="Kittelmann S."/>
        </authorList>
    </citation>
    <scope>NUCLEOTIDE SEQUENCE [LARGE SCALE GENOMIC DNA]</scope>
    <source>
        <strain evidence="1 2">WILCCON 0269</strain>
    </source>
</reference>
<dbReference type="Gene3D" id="3.90.1690.10">
    <property type="entry name" value="phage-related protein like domain"/>
    <property type="match status" value="1"/>
</dbReference>
<dbReference type="InterPro" id="IPR005564">
    <property type="entry name" value="Major_capsid_GpE"/>
</dbReference>
<dbReference type="RefSeq" id="WP_406793385.1">
    <property type="nucleotide sequence ID" value="NZ_JBJHZX010000028.1"/>
</dbReference>
<comment type="caution">
    <text evidence="1">The sequence shown here is derived from an EMBL/GenBank/DDBJ whole genome shotgun (WGS) entry which is preliminary data.</text>
</comment>
<protein>
    <submittedName>
        <fullName evidence="1">Major capsid protein</fullName>
    </submittedName>
</protein>